<evidence type="ECO:0000313" key="3">
    <source>
        <dbReference type="Proteomes" id="UP000075666"/>
    </source>
</evidence>
<dbReference type="PANTHER" id="PTHR43852">
    <property type="entry name" value="NUCLEOTIDYLTRANSFERASE"/>
    <property type="match status" value="1"/>
</dbReference>
<dbReference type="InterPro" id="IPR043519">
    <property type="entry name" value="NT_sf"/>
</dbReference>
<name>A0A150KS62_9BACI</name>
<dbReference type="Pfam" id="PF18765">
    <property type="entry name" value="Polbeta"/>
    <property type="match status" value="1"/>
</dbReference>
<feature type="domain" description="Polymerase beta nucleotidyltransferase" evidence="1">
    <location>
        <begin position="7"/>
        <end position="97"/>
    </location>
</feature>
<dbReference type="Gene3D" id="3.30.460.10">
    <property type="entry name" value="Beta Polymerase, domain 2"/>
    <property type="match status" value="1"/>
</dbReference>
<dbReference type="NCBIfam" id="NF047752">
    <property type="entry name" value="MntA_antitoxin"/>
    <property type="match status" value="1"/>
</dbReference>
<accession>A0A150KS62</accession>
<dbReference type="PANTHER" id="PTHR43852:SF2">
    <property type="entry name" value="PROTEIN ADENYLYLTRANSFERASE MNTA"/>
    <property type="match status" value="1"/>
</dbReference>
<gene>
    <name evidence="2" type="ORF">B4102_0252</name>
</gene>
<dbReference type="InterPro" id="IPR041633">
    <property type="entry name" value="Polbeta"/>
</dbReference>
<organism evidence="2 3">
    <name type="scientific">Heyndrickxia sporothermodurans</name>
    <dbReference type="NCBI Taxonomy" id="46224"/>
    <lineage>
        <taxon>Bacteria</taxon>
        <taxon>Bacillati</taxon>
        <taxon>Bacillota</taxon>
        <taxon>Bacilli</taxon>
        <taxon>Bacillales</taxon>
        <taxon>Bacillaceae</taxon>
        <taxon>Heyndrickxia</taxon>
    </lineage>
</organism>
<proteinExistence type="predicted"/>
<dbReference type="PATRIC" id="fig|46224.3.peg.3615"/>
<evidence type="ECO:0000313" key="2">
    <source>
        <dbReference type="EMBL" id="KYD02658.1"/>
    </source>
</evidence>
<dbReference type="InterPro" id="IPR052930">
    <property type="entry name" value="TA_antitoxin_MntA"/>
</dbReference>
<dbReference type="CDD" id="cd05403">
    <property type="entry name" value="NT_KNTase_like"/>
    <property type="match status" value="1"/>
</dbReference>
<dbReference type="EMBL" id="LQYN01000071">
    <property type="protein sequence ID" value="KYD02658.1"/>
    <property type="molecule type" value="Genomic_DNA"/>
</dbReference>
<dbReference type="Proteomes" id="UP000075666">
    <property type="component" value="Unassembled WGS sequence"/>
</dbReference>
<protein>
    <recommendedName>
        <fullName evidence="1">Polymerase beta nucleotidyltransferase domain-containing protein</fullName>
    </recommendedName>
</protein>
<dbReference type="AlphaFoldDB" id="A0A150KS62"/>
<comment type="caution">
    <text evidence="2">The sequence shown here is derived from an EMBL/GenBank/DDBJ whole genome shotgun (WGS) entry which is preliminary data.</text>
</comment>
<sequence length="134" mass="15233">MNVNMEKTIVSFLKEKLSSSLIYLFGSTVKGTVHNGSDIDIAFLSEKKLDTYDLFMMAQELAEKLEREVDLIDLSQASTVFQAQIIQTGKVIYCNNETEKAQFEMKTLKMYAKLNEDRSEILLNIEGSGSIYEK</sequence>
<keyword evidence="3" id="KW-1185">Reference proteome</keyword>
<dbReference type="STRING" id="46224.B4102_0252"/>
<reference evidence="2 3" key="1">
    <citation type="submission" date="2016-01" db="EMBL/GenBank/DDBJ databases">
        <title>Genome Sequences of Twelve Sporeforming Bacillus Species Isolated from Foods.</title>
        <authorList>
            <person name="Berendsen E.M."/>
            <person name="Wells-Bennik M.H."/>
            <person name="Krawcyk A.O."/>
            <person name="De Jong A."/>
            <person name="Holsappel S."/>
            <person name="Eijlander R.T."/>
            <person name="Kuipers O.P."/>
        </authorList>
    </citation>
    <scope>NUCLEOTIDE SEQUENCE [LARGE SCALE GENOMIC DNA]</scope>
    <source>
        <strain evidence="2 3">B4102</strain>
    </source>
</reference>
<dbReference type="SUPFAM" id="SSF81301">
    <property type="entry name" value="Nucleotidyltransferase"/>
    <property type="match status" value="1"/>
</dbReference>
<dbReference type="OrthoDB" id="9816197at2"/>
<evidence type="ECO:0000259" key="1">
    <source>
        <dbReference type="Pfam" id="PF18765"/>
    </source>
</evidence>